<dbReference type="SUPFAM" id="SSF52141">
    <property type="entry name" value="Uracil-DNA glycosylase-like"/>
    <property type="match status" value="1"/>
</dbReference>
<dbReference type="SMART" id="SM00987">
    <property type="entry name" value="UreE_C"/>
    <property type="match status" value="1"/>
</dbReference>
<evidence type="ECO:0000256" key="8">
    <source>
        <dbReference type="ARBA" id="ARBA00022801"/>
    </source>
</evidence>
<dbReference type="InterPro" id="IPR036895">
    <property type="entry name" value="Uracil-DNA_glycosylase-like_sf"/>
</dbReference>
<evidence type="ECO:0000256" key="1">
    <source>
        <dbReference type="ARBA" id="ARBA00001400"/>
    </source>
</evidence>
<dbReference type="GO" id="GO:0046872">
    <property type="term" value="F:metal ion binding"/>
    <property type="evidence" value="ECO:0007669"/>
    <property type="project" value="UniProtKB-KW"/>
</dbReference>
<evidence type="ECO:0000256" key="4">
    <source>
        <dbReference type="ARBA" id="ARBA00019403"/>
    </source>
</evidence>
<dbReference type="InterPro" id="IPR051536">
    <property type="entry name" value="UDG_Type-4/5"/>
</dbReference>
<dbReference type="PANTHER" id="PTHR33693">
    <property type="entry name" value="TYPE-5 URACIL-DNA GLYCOSYLASE"/>
    <property type="match status" value="1"/>
</dbReference>
<keyword evidence="7" id="KW-0227">DNA damage</keyword>
<dbReference type="GO" id="GO:0051539">
    <property type="term" value="F:4 iron, 4 sulfur cluster binding"/>
    <property type="evidence" value="ECO:0007669"/>
    <property type="project" value="UniProtKB-KW"/>
</dbReference>
<keyword evidence="10" id="KW-0411">Iron-sulfur</keyword>
<dbReference type="Pfam" id="PF03167">
    <property type="entry name" value="UDG"/>
    <property type="match status" value="1"/>
</dbReference>
<dbReference type="InterPro" id="IPR005273">
    <property type="entry name" value="Ura-DNA_glyco_family4"/>
</dbReference>
<evidence type="ECO:0000256" key="10">
    <source>
        <dbReference type="ARBA" id="ARBA00023014"/>
    </source>
</evidence>
<keyword evidence="15" id="KW-1185">Reference proteome</keyword>
<comment type="similarity">
    <text evidence="2">Belongs to the uracil-DNA glycosylase (UDG) superfamily. Type 4 (UDGa) family.</text>
</comment>
<evidence type="ECO:0000313" key="14">
    <source>
        <dbReference type="EMBL" id="MBR0656943.1"/>
    </source>
</evidence>
<dbReference type="SMART" id="SM00986">
    <property type="entry name" value="UDG"/>
    <property type="match status" value="1"/>
</dbReference>
<dbReference type="Gene3D" id="3.40.470.10">
    <property type="entry name" value="Uracil-DNA glycosylase-like domain"/>
    <property type="match status" value="1"/>
</dbReference>
<dbReference type="AlphaFoldDB" id="A0AAF1K5F4"/>
<protein>
    <recommendedName>
        <fullName evidence="4">Type-4 uracil-DNA glycosylase</fullName>
        <ecNumber evidence="3">3.2.2.27</ecNumber>
    </recommendedName>
</protein>
<comment type="caution">
    <text evidence="14">The sequence shown here is derived from an EMBL/GenBank/DDBJ whole genome shotgun (WGS) entry which is preliminary data.</text>
</comment>
<evidence type="ECO:0000313" key="15">
    <source>
        <dbReference type="Proteomes" id="UP001196068"/>
    </source>
</evidence>
<evidence type="ECO:0000256" key="9">
    <source>
        <dbReference type="ARBA" id="ARBA00023004"/>
    </source>
</evidence>
<name>A0AAF1K5F4_9PROT</name>
<evidence type="ECO:0000256" key="6">
    <source>
        <dbReference type="ARBA" id="ARBA00022723"/>
    </source>
</evidence>
<organism evidence="14 15">
    <name type="scientific">Plastoroseomonas arctica</name>
    <dbReference type="NCBI Taxonomy" id="1509237"/>
    <lineage>
        <taxon>Bacteria</taxon>
        <taxon>Pseudomonadati</taxon>
        <taxon>Pseudomonadota</taxon>
        <taxon>Alphaproteobacteria</taxon>
        <taxon>Acetobacterales</taxon>
        <taxon>Acetobacteraceae</taxon>
        <taxon>Plastoroseomonas</taxon>
    </lineage>
</organism>
<dbReference type="GO" id="GO:0006281">
    <property type="term" value="P:DNA repair"/>
    <property type="evidence" value="ECO:0007669"/>
    <property type="project" value="UniProtKB-KW"/>
</dbReference>
<keyword evidence="8" id="KW-0378">Hydrolase</keyword>
<gene>
    <name evidence="14" type="ORF">GXW79_17825</name>
</gene>
<sequence length="263" mass="28111">METEHASLLAALRLQSEWGADEALDDTPPDRGGAAVPAPAPVRLTRPAPSLVVPAAANPASATRAANAGSLDALRAAIQGFDTPLRETATNLVFADGTPSARLMLIGEAPGADEDRQGKPFVGLSGQLLDRMLASIGLSRTENVYITNILPWRPPGNRTPSDAEIALFLPFIRRHIALHRPRHILLLGGTATKALLGGKEGITRVRGRWRDITVEDLAPIPTIATWHPAYLLRTPSAKREAWTDLLTLREALAEAGEGPLPKI</sequence>
<evidence type="ECO:0000256" key="2">
    <source>
        <dbReference type="ARBA" id="ARBA00006521"/>
    </source>
</evidence>
<reference evidence="14" key="1">
    <citation type="submission" date="2020-01" db="EMBL/GenBank/DDBJ databases">
        <authorList>
            <person name="Rat A."/>
        </authorList>
    </citation>
    <scope>NUCLEOTIDE SEQUENCE</scope>
    <source>
        <strain evidence="14">LMG 28251</strain>
    </source>
</reference>
<dbReference type="GO" id="GO:0004844">
    <property type="term" value="F:uracil DNA N-glycosylase activity"/>
    <property type="evidence" value="ECO:0007669"/>
    <property type="project" value="UniProtKB-EC"/>
</dbReference>
<evidence type="ECO:0000256" key="7">
    <source>
        <dbReference type="ARBA" id="ARBA00022763"/>
    </source>
</evidence>
<evidence type="ECO:0000256" key="5">
    <source>
        <dbReference type="ARBA" id="ARBA00022485"/>
    </source>
</evidence>
<dbReference type="PANTHER" id="PTHR33693:SF1">
    <property type="entry name" value="TYPE-4 URACIL-DNA GLYCOSYLASE"/>
    <property type="match status" value="1"/>
</dbReference>
<feature type="domain" description="Uracil-DNA glycosylase-like" evidence="13">
    <location>
        <begin position="94"/>
        <end position="246"/>
    </location>
</feature>
<accession>A0AAF1K5F4</accession>
<dbReference type="EC" id="3.2.2.27" evidence="3"/>
<dbReference type="InterPro" id="IPR005122">
    <property type="entry name" value="Uracil-DNA_glycosylase-like"/>
</dbReference>
<feature type="region of interest" description="Disordered" evidence="12">
    <location>
        <begin position="22"/>
        <end position="41"/>
    </location>
</feature>
<evidence type="ECO:0000256" key="11">
    <source>
        <dbReference type="ARBA" id="ARBA00023204"/>
    </source>
</evidence>
<evidence type="ECO:0000259" key="13">
    <source>
        <dbReference type="SMART" id="SM00986"/>
    </source>
</evidence>
<dbReference type="RefSeq" id="WP_211875804.1">
    <property type="nucleotide sequence ID" value="NZ_JAAEDH010000023.1"/>
</dbReference>
<feature type="compositionally biased region" description="Low complexity" evidence="12">
    <location>
        <begin position="30"/>
        <end position="41"/>
    </location>
</feature>
<dbReference type="EMBL" id="JAAEDH010000023">
    <property type="protein sequence ID" value="MBR0656943.1"/>
    <property type="molecule type" value="Genomic_DNA"/>
</dbReference>
<evidence type="ECO:0000256" key="3">
    <source>
        <dbReference type="ARBA" id="ARBA00012030"/>
    </source>
</evidence>
<keyword evidence="9" id="KW-0408">Iron</keyword>
<keyword evidence="5" id="KW-0004">4Fe-4S</keyword>
<keyword evidence="11" id="KW-0234">DNA repair</keyword>
<dbReference type="NCBIfam" id="TIGR00758">
    <property type="entry name" value="UDG_fam4"/>
    <property type="match status" value="1"/>
</dbReference>
<comment type="catalytic activity">
    <reaction evidence="1">
        <text>Hydrolyzes single-stranded DNA or mismatched double-stranded DNA and polynucleotides, releasing free uracil.</text>
        <dbReference type="EC" id="3.2.2.27"/>
    </reaction>
</comment>
<proteinExistence type="inferred from homology"/>
<reference evidence="14" key="2">
    <citation type="journal article" date="2021" name="Syst. Appl. Microbiol.">
        <title>Roseomonas hellenica sp. nov., isolated from roots of wild-growing Alkanna tinctoria.</title>
        <authorList>
            <person name="Rat A."/>
            <person name="Naranjo H.D."/>
            <person name="Lebbe L."/>
            <person name="Cnockaert M."/>
            <person name="Krigas N."/>
            <person name="Grigoriadou K."/>
            <person name="Maloupa E."/>
            <person name="Willems A."/>
        </authorList>
    </citation>
    <scope>NUCLEOTIDE SEQUENCE</scope>
    <source>
        <strain evidence="14">LMG 28251</strain>
    </source>
</reference>
<dbReference type="Proteomes" id="UP001196068">
    <property type="component" value="Unassembled WGS sequence"/>
</dbReference>
<evidence type="ECO:0000256" key="12">
    <source>
        <dbReference type="SAM" id="MobiDB-lite"/>
    </source>
</evidence>
<keyword evidence="6" id="KW-0479">Metal-binding</keyword>
<dbReference type="CDD" id="cd10030">
    <property type="entry name" value="UDG-F4_TTUDGA_SPO1dp_like"/>
    <property type="match status" value="1"/>
</dbReference>